<dbReference type="GO" id="GO:0003723">
    <property type="term" value="F:RNA binding"/>
    <property type="evidence" value="ECO:0007669"/>
    <property type="project" value="UniProtKB-KW"/>
</dbReference>
<protein>
    <recommendedName>
        <fullName evidence="3">RNA helicase</fullName>
        <ecNumber evidence="3">3.6.4.13</ecNumber>
    </recommendedName>
</protein>
<dbReference type="GO" id="GO:0005524">
    <property type="term" value="F:ATP binding"/>
    <property type="evidence" value="ECO:0007669"/>
    <property type="project" value="UniProtKB-KW"/>
</dbReference>
<dbReference type="PROSITE" id="PS51192">
    <property type="entry name" value="HELICASE_ATP_BIND_1"/>
    <property type="match status" value="1"/>
</dbReference>
<accession>A0A7I8W0I1</accession>
<dbReference type="SUPFAM" id="SSF52540">
    <property type="entry name" value="P-loop containing nucleoside triphosphate hydrolases"/>
    <property type="match status" value="1"/>
</dbReference>
<dbReference type="InterPro" id="IPR044742">
    <property type="entry name" value="DEAD/DEAH_RhlB"/>
</dbReference>
<dbReference type="PANTHER" id="PTHR47963">
    <property type="entry name" value="DEAD-BOX ATP-DEPENDENT RNA HELICASE 47, MITOCHONDRIAL"/>
    <property type="match status" value="1"/>
</dbReference>
<evidence type="ECO:0000256" key="1">
    <source>
        <dbReference type="ARBA" id="ARBA00004123"/>
    </source>
</evidence>
<dbReference type="Pfam" id="PF00271">
    <property type="entry name" value="Helicase_C"/>
    <property type="match status" value="1"/>
</dbReference>
<dbReference type="SUPFAM" id="SSF54928">
    <property type="entry name" value="RNA-binding domain, RBD"/>
    <property type="match status" value="1"/>
</dbReference>
<dbReference type="InterPro" id="IPR011545">
    <property type="entry name" value="DEAD/DEAH_box_helicase_dom"/>
</dbReference>
<dbReference type="InterPro" id="IPR059027">
    <property type="entry name" value="DD_DDX21-DDX50"/>
</dbReference>
<keyword evidence="9" id="KW-0539">Nucleus</keyword>
<evidence type="ECO:0000256" key="4">
    <source>
        <dbReference type="ARBA" id="ARBA00022741"/>
    </source>
</evidence>
<evidence type="ECO:0000259" key="11">
    <source>
        <dbReference type="PROSITE" id="PS51192"/>
    </source>
</evidence>
<dbReference type="Pfam" id="PF08152">
    <property type="entry name" value="GUCT"/>
    <property type="match status" value="1"/>
</dbReference>
<keyword evidence="14" id="KW-1185">Reference proteome</keyword>
<comment type="subcellular location">
    <subcellularLocation>
        <location evidence="1">Nucleus</location>
    </subcellularLocation>
</comment>
<dbReference type="PROSITE" id="PS51194">
    <property type="entry name" value="HELICASE_CTER"/>
    <property type="match status" value="1"/>
</dbReference>
<organism evidence="13 14">
    <name type="scientific">Dimorphilus gyrociliatus</name>
    <dbReference type="NCBI Taxonomy" id="2664684"/>
    <lineage>
        <taxon>Eukaryota</taxon>
        <taxon>Metazoa</taxon>
        <taxon>Spiralia</taxon>
        <taxon>Lophotrochozoa</taxon>
        <taxon>Annelida</taxon>
        <taxon>Polychaeta</taxon>
        <taxon>Polychaeta incertae sedis</taxon>
        <taxon>Dinophilidae</taxon>
        <taxon>Dimorphilus</taxon>
    </lineage>
</organism>
<keyword evidence="4" id="KW-0547">Nucleotide-binding</keyword>
<dbReference type="GO" id="GO:0016787">
    <property type="term" value="F:hydrolase activity"/>
    <property type="evidence" value="ECO:0007669"/>
    <property type="project" value="UniProtKB-KW"/>
</dbReference>
<evidence type="ECO:0000313" key="13">
    <source>
        <dbReference type="EMBL" id="CAD5121178.1"/>
    </source>
</evidence>
<sequence length="529" mass="58961">MVPTRELAKQVADNFESLSDNLQVMSIYGGVPYEKQERELSRGVDVVVGTPGRIKDLAEKKTLKLHELKHVVLDEVDRMLDMGFADIVEEVLKFAYDLNDESAKNPQTLLFSATTPDWVYKTAKKYMTDNYKVVDMVGRRVNRTAETVQHLAIKCNYSDRAATVGDVLQFYSGEHGRAMIFAPTKRDADELTVSSSIRQECHVLHGDIPQDKREMVLAGFREGKYKVLITTDVAARGLDIPEVDLVIQLEPPKDVDSYIHRSGRTGRAGRSGACVCFYKPRALADLRIVEQKAGIKFKRIGAPTLNDLVTAAAKDAAKSLESVDEGVLEKFKEAATGILEEKDAVDQLARALAVISGMKNVEERSLLTSAKGCRTYYFKTNMEIRGPGYVFMSLERRLGTSVREGVREMRFTTDKMGCVFDVSSNFIHYIEERWTDGKYDSLERATELPDIIEPSKESYDRGQGGRGFSRGGFGGGGMNRNRMDRRGGGGGGGFGRKNGNFRSGNGGKRPYGNGSFSNDNRNKRRRFND</sequence>
<evidence type="ECO:0000256" key="2">
    <source>
        <dbReference type="ARBA" id="ARBA00006517"/>
    </source>
</evidence>
<feature type="domain" description="Helicase ATP-binding" evidence="11">
    <location>
        <begin position="1"/>
        <end position="133"/>
    </location>
</feature>
<feature type="compositionally biased region" description="Gly residues" evidence="10">
    <location>
        <begin position="462"/>
        <end position="478"/>
    </location>
</feature>
<dbReference type="InterPro" id="IPR050547">
    <property type="entry name" value="DEAD_box_RNA_helicases"/>
</dbReference>
<evidence type="ECO:0000256" key="10">
    <source>
        <dbReference type="SAM" id="MobiDB-lite"/>
    </source>
</evidence>
<feature type="domain" description="Helicase C-terminal" evidence="12">
    <location>
        <begin position="166"/>
        <end position="321"/>
    </location>
</feature>
<comment type="caution">
    <text evidence="13">The sequence shown here is derived from an EMBL/GenBank/DDBJ whole genome shotgun (WGS) entry which is preliminary data.</text>
</comment>
<dbReference type="SMART" id="SM00487">
    <property type="entry name" value="DEXDc"/>
    <property type="match status" value="1"/>
</dbReference>
<dbReference type="Gene3D" id="3.30.70.2280">
    <property type="match status" value="1"/>
</dbReference>
<keyword evidence="8" id="KW-0694">RNA-binding</keyword>
<dbReference type="PANTHER" id="PTHR47963:SF8">
    <property type="entry name" value="ATP-DEPENDENT RNA HELICASE DEAD"/>
    <property type="match status" value="1"/>
</dbReference>
<dbReference type="GO" id="GO:0005634">
    <property type="term" value="C:nucleus"/>
    <property type="evidence" value="ECO:0007669"/>
    <property type="project" value="UniProtKB-SubCell"/>
</dbReference>
<dbReference type="Pfam" id="PF00270">
    <property type="entry name" value="DEAD"/>
    <property type="match status" value="1"/>
</dbReference>
<dbReference type="InterPro" id="IPR035979">
    <property type="entry name" value="RBD_domain_sf"/>
</dbReference>
<dbReference type="GO" id="GO:0003724">
    <property type="term" value="F:RNA helicase activity"/>
    <property type="evidence" value="ECO:0007669"/>
    <property type="project" value="UniProtKB-EC"/>
</dbReference>
<evidence type="ECO:0000256" key="8">
    <source>
        <dbReference type="ARBA" id="ARBA00022884"/>
    </source>
</evidence>
<evidence type="ECO:0000256" key="9">
    <source>
        <dbReference type="ARBA" id="ARBA00023242"/>
    </source>
</evidence>
<reference evidence="13 14" key="1">
    <citation type="submission" date="2020-08" db="EMBL/GenBank/DDBJ databases">
        <authorList>
            <person name="Hejnol A."/>
        </authorList>
    </citation>
    <scope>NUCLEOTIDE SEQUENCE [LARGE SCALE GENOMIC DNA]</scope>
</reference>
<dbReference type="Gene3D" id="3.40.50.300">
    <property type="entry name" value="P-loop containing nucleotide triphosphate hydrolases"/>
    <property type="match status" value="2"/>
</dbReference>
<dbReference type="InterPro" id="IPR027417">
    <property type="entry name" value="P-loop_NTPase"/>
</dbReference>
<dbReference type="Pfam" id="PF26142">
    <property type="entry name" value="DD_DDX21-DDX50"/>
    <property type="match status" value="1"/>
</dbReference>
<keyword evidence="5" id="KW-0378">Hydrolase</keyword>
<dbReference type="CDD" id="cd00268">
    <property type="entry name" value="DEADc"/>
    <property type="match status" value="1"/>
</dbReference>
<evidence type="ECO:0000256" key="3">
    <source>
        <dbReference type="ARBA" id="ARBA00012552"/>
    </source>
</evidence>
<evidence type="ECO:0000259" key="12">
    <source>
        <dbReference type="PROSITE" id="PS51194"/>
    </source>
</evidence>
<dbReference type="EC" id="3.6.4.13" evidence="3"/>
<dbReference type="EMBL" id="CAJFCJ010000014">
    <property type="protein sequence ID" value="CAD5121178.1"/>
    <property type="molecule type" value="Genomic_DNA"/>
</dbReference>
<evidence type="ECO:0000256" key="5">
    <source>
        <dbReference type="ARBA" id="ARBA00022801"/>
    </source>
</evidence>
<keyword evidence="6" id="KW-0347">Helicase</keyword>
<dbReference type="AlphaFoldDB" id="A0A7I8W0I1"/>
<dbReference type="CDD" id="cd12937">
    <property type="entry name" value="GUCT_RH7_like"/>
    <property type="match status" value="1"/>
</dbReference>
<dbReference type="SMART" id="SM00490">
    <property type="entry name" value="HELICc"/>
    <property type="match status" value="1"/>
</dbReference>
<dbReference type="InterPro" id="IPR012562">
    <property type="entry name" value="GUCT"/>
</dbReference>
<comment type="similarity">
    <text evidence="2">Belongs to the DEAD box helicase family. DDX21/DDX50 subfamily.</text>
</comment>
<keyword evidence="7" id="KW-0067">ATP-binding</keyword>
<dbReference type="OrthoDB" id="4255at2759"/>
<dbReference type="Proteomes" id="UP000549394">
    <property type="component" value="Unassembled WGS sequence"/>
</dbReference>
<dbReference type="InterPro" id="IPR001650">
    <property type="entry name" value="Helicase_C-like"/>
</dbReference>
<dbReference type="CDD" id="cd18787">
    <property type="entry name" value="SF2_C_DEAD"/>
    <property type="match status" value="1"/>
</dbReference>
<dbReference type="InterPro" id="IPR014001">
    <property type="entry name" value="Helicase_ATP-bd"/>
</dbReference>
<proteinExistence type="inferred from homology"/>
<evidence type="ECO:0000256" key="6">
    <source>
        <dbReference type="ARBA" id="ARBA00022806"/>
    </source>
</evidence>
<gene>
    <name evidence="13" type="ORF">DGYR_LOCUS9165</name>
</gene>
<feature type="region of interest" description="Disordered" evidence="10">
    <location>
        <begin position="452"/>
        <end position="529"/>
    </location>
</feature>
<evidence type="ECO:0000256" key="7">
    <source>
        <dbReference type="ARBA" id="ARBA00022840"/>
    </source>
</evidence>
<evidence type="ECO:0000313" key="14">
    <source>
        <dbReference type="Proteomes" id="UP000549394"/>
    </source>
</evidence>
<dbReference type="FunFam" id="3.40.50.300:FF:001168">
    <property type="entry name" value="nucleolar RNA helicase 2"/>
    <property type="match status" value="1"/>
</dbReference>
<name>A0A7I8W0I1_9ANNE</name>